<dbReference type="SUPFAM" id="SSF53335">
    <property type="entry name" value="S-adenosyl-L-methionine-dependent methyltransferases"/>
    <property type="match status" value="1"/>
</dbReference>
<dbReference type="EMBL" id="QXGH01000026">
    <property type="protein sequence ID" value="RHW25118.1"/>
    <property type="molecule type" value="Genomic_DNA"/>
</dbReference>
<dbReference type="RefSeq" id="WP_118927166.1">
    <property type="nucleotide sequence ID" value="NZ_QXGH01000026.1"/>
</dbReference>
<keyword evidence="6" id="KW-1185">Reference proteome</keyword>
<evidence type="ECO:0000256" key="3">
    <source>
        <dbReference type="ARBA" id="ARBA00022691"/>
    </source>
</evidence>
<dbReference type="InterPro" id="IPR013216">
    <property type="entry name" value="Methyltransf_11"/>
</dbReference>
<protein>
    <submittedName>
        <fullName evidence="5">Class I SAM-dependent methyltransferase</fullName>
    </submittedName>
</protein>
<keyword evidence="1 5" id="KW-0489">Methyltransferase</keyword>
<reference evidence="5 6" key="1">
    <citation type="submission" date="2018-09" db="EMBL/GenBank/DDBJ databases">
        <title>Genome sequencing of Nocardioides immobilis CCTCC AB 2017083 for comparison to Nocardioides silvaticus.</title>
        <authorList>
            <person name="Li C."/>
            <person name="Wang G."/>
        </authorList>
    </citation>
    <scope>NUCLEOTIDE SEQUENCE [LARGE SCALE GENOMIC DNA]</scope>
    <source>
        <strain evidence="5 6">CCTCC AB 2017083</strain>
    </source>
</reference>
<keyword evidence="2 5" id="KW-0808">Transferase</keyword>
<dbReference type="AlphaFoldDB" id="A0A417XXA8"/>
<comment type="caution">
    <text evidence="5">The sequence shown here is derived from an EMBL/GenBank/DDBJ whole genome shotgun (WGS) entry which is preliminary data.</text>
</comment>
<evidence type="ECO:0000259" key="4">
    <source>
        <dbReference type="Pfam" id="PF08241"/>
    </source>
</evidence>
<dbReference type="Proteomes" id="UP000283644">
    <property type="component" value="Unassembled WGS sequence"/>
</dbReference>
<dbReference type="InterPro" id="IPR029063">
    <property type="entry name" value="SAM-dependent_MTases_sf"/>
</dbReference>
<dbReference type="CDD" id="cd02440">
    <property type="entry name" value="AdoMet_MTases"/>
    <property type="match status" value="1"/>
</dbReference>
<evidence type="ECO:0000256" key="2">
    <source>
        <dbReference type="ARBA" id="ARBA00022679"/>
    </source>
</evidence>
<gene>
    <name evidence="5" type="ORF">D0Z08_20705</name>
</gene>
<feature type="domain" description="Methyltransferase type 11" evidence="4">
    <location>
        <begin position="39"/>
        <end position="127"/>
    </location>
</feature>
<dbReference type="PANTHER" id="PTHR43464">
    <property type="entry name" value="METHYLTRANSFERASE"/>
    <property type="match status" value="1"/>
</dbReference>
<evidence type="ECO:0000313" key="6">
    <source>
        <dbReference type="Proteomes" id="UP000283644"/>
    </source>
</evidence>
<organism evidence="5 6">
    <name type="scientific">Nocardioides immobilis</name>
    <dbReference type="NCBI Taxonomy" id="2049295"/>
    <lineage>
        <taxon>Bacteria</taxon>
        <taxon>Bacillati</taxon>
        <taxon>Actinomycetota</taxon>
        <taxon>Actinomycetes</taxon>
        <taxon>Propionibacteriales</taxon>
        <taxon>Nocardioidaceae</taxon>
        <taxon>Nocardioides</taxon>
    </lineage>
</organism>
<name>A0A417XXA8_9ACTN</name>
<sequence length="232" mass="25377">MDDAEIAKSAALEERHWWYAERRAMVRRTAADWPTGRALDVGCAGGGNTAVLRDLGWSVTGLEYSPAGAEIAASRGLDVVRGDATALPFPDASFDLVMATDVWEHIEDDGAVARETARVLRPGGRALVAVPCSMKLWSGHDVALGHFRRYERDELARLVAGVGLEVVDLRSWNVLLRPVVRARRRKRSEAESEMEPVNPVLNAGLRTAVALERVLPLRRLPGVSLVVSARKP</sequence>
<dbReference type="GO" id="GO:0008757">
    <property type="term" value="F:S-adenosylmethionine-dependent methyltransferase activity"/>
    <property type="evidence" value="ECO:0007669"/>
    <property type="project" value="InterPro"/>
</dbReference>
<evidence type="ECO:0000313" key="5">
    <source>
        <dbReference type="EMBL" id="RHW25118.1"/>
    </source>
</evidence>
<dbReference type="GO" id="GO:0032259">
    <property type="term" value="P:methylation"/>
    <property type="evidence" value="ECO:0007669"/>
    <property type="project" value="UniProtKB-KW"/>
</dbReference>
<evidence type="ECO:0000256" key="1">
    <source>
        <dbReference type="ARBA" id="ARBA00022603"/>
    </source>
</evidence>
<dbReference type="PANTHER" id="PTHR43464:SF19">
    <property type="entry name" value="UBIQUINONE BIOSYNTHESIS O-METHYLTRANSFERASE, MITOCHONDRIAL"/>
    <property type="match status" value="1"/>
</dbReference>
<dbReference type="Gene3D" id="3.40.50.150">
    <property type="entry name" value="Vaccinia Virus protein VP39"/>
    <property type="match status" value="1"/>
</dbReference>
<keyword evidence="3" id="KW-0949">S-adenosyl-L-methionine</keyword>
<proteinExistence type="predicted"/>
<dbReference type="Pfam" id="PF08241">
    <property type="entry name" value="Methyltransf_11"/>
    <property type="match status" value="1"/>
</dbReference>
<dbReference type="OrthoDB" id="9810247at2"/>
<accession>A0A417XXA8</accession>